<name>D5C2F9_NITHN</name>
<protein>
    <submittedName>
        <fullName evidence="2">Uncharacterized protein</fullName>
    </submittedName>
</protein>
<evidence type="ECO:0000313" key="2">
    <source>
        <dbReference type="EMBL" id="ADE14818.1"/>
    </source>
</evidence>
<dbReference type="KEGG" id="nhl:Nhal_1690"/>
<keyword evidence="1" id="KW-0732">Signal</keyword>
<dbReference type="OrthoDB" id="5771727at2"/>
<keyword evidence="3" id="KW-1185">Reference proteome</keyword>
<gene>
    <name evidence="2" type="ordered locus">Nhal_1690</name>
</gene>
<evidence type="ECO:0000256" key="1">
    <source>
        <dbReference type="SAM" id="SignalP"/>
    </source>
</evidence>
<organism evidence="2 3">
    <name type="scientific">Nitrosococcus halophilus (strain Nc4)</name>
    <dbReference type="NCBI Taxonomy" id="472759"/>
    <lineage>
        <taxon>Bacteria</taxon>
        <taxon>Pseudomonadati</taxon>
        <taxon>Pseudomonadota</taxon>
        <taxon>Gammaproteobacteria</taxon>
        <taxon>Chromatiales</taxon>
        <taxon>Chromatiaceae</taxon>
        <taxon>Nitrosococcus</taxon>
    </lineage>
</organism>
<evidence type="ECO:0000313" key="3">
    <source>
        <dbReference type="Proteomes" id="UP000001844"/>
    </source>
</evidence>
<feature type="chain" id="PRO_5003069411" evidence="1">
    <location>
        <begin position="36"/>
        <end position="170"/>
    </location>
</feature>
<reference evidence="3" key="1">
    <citation type="submission" date="2010-04" db="EMBL/GenBank/DDBJ databases">
        <title>Complete genome sequence of Nitrosococcus halophilus Nc4, a salt-adapted, aerobic obligate ammonia-oxidizing sulfur purple bacterium.</title>
        <authorList>
            <consortium name="US DOE Joint Genome Institute"/>
            <person name="Campbell M.A."/>
            <person name="Malfatti S.A."/>
            <person name="Chain P.S.G."/>
            <person name="Heidelberg J.F."/>
            <person name="Ward B.B."/>
            <person name="Klotz M.G."/>
        </authorList>
    </citation>
    <scope>NUCLEOTIDE SEQUENCE [LARGE SCALE GENOMIC DNA]</scope>
    <source>
        <strain evidence="3">Nc4</strain>
    </source>
</reference>
<proteinExistence type="predicted"/>
<dbReference type="EMBL" id="CP001798">
    <property type="protein sequence ID" value="ADE14818.1"/>
    <property type="molecule type" value="Genomic_DNA"/>
</dbReference>
<dbReference type="HOGENOM" id="CLU_133769_0_0_6"/>
<feature type="signal peptide" evidence="1">
    <location>
        <begin position="1"/>
        <end position="35"/>
    </location>
</feature>
<dbReference type="Proteomes" id="UP000001844">
    <property type="component" value="Chromosome"/>
</dbReference>
<sequence>MTKLVKSITRLWSGTQAITVAILLTTFSVPGLAQATGQEGNTAPQVVENVESLLDEAARYHGQTVTVAGKIKKSLASQTPRTFTLESGGFFNDEIVVVIPTSLIESGLTVETESEVAVTGTVYPINLEAIQRKYSKDLDIGTEVKLEIMDAFLIADHIERRKAASTTSDP</sequence>
<accession>D5C2F9</accession>
<dbReference type="AlphaFoldDB" id="D5C2F9"/>
<dbReference type="RefSeq" id="WP_013032705.1">
    <property type="nucleotide sequence ID" value="NC_013960.1"/>
</dbReference>